<organism evidence="1 2">
    <name type="scientific">Bacteroides stercoris ATCC 43183</name>
    <dbReference type="NCBI Taxonomy" id="449673"/>
    <lineage>
        <taxon>Bacteria</taxon>
        <taxon>Pseudomonadati</taxon>
        <taxon>Bacteroidota</taxon>
        <taxon>Bacteroidia</taxon>
        <taxon>Bacteroidales</taxon>
        <taxon>Bacteroidaceae</taxon>
        <taxon>Bacteroides</taxon>
    </lineage>
</organism>
<comment type="caution">
    <text evidence="1">The sequence shown here is derived from an EMBL/GenBank/DDBJ whole genome shotgun (WGS) entry which is preliminary data.</text>
</comment>
<proteinExistence type="predicted"/>
<protein>
    <submittedName>
        <fullName evidence="1">Uncharacterized protein</fullName>
    </submittedName>
</protein>
<dbReference type="EMBL" id="ABFZ02000016">
    <property type="protein sequence ID" value="EDS16366.1"/>
    <property type="molecule type" value="Genomic_DNA"/>
</dbReference>
<evidence type="ECO:0000313" key="2">
    <source>
        <dbReference type="Proteomes" id="UP000004713"/>
    </source>
</evidence>
<dbReference type="HOGENOM" id="CLU_1164022_0_0_10"/>
<accession>B0NM02</accession>
<dbReference type="Proteomes" id="UP000004713">
    <property type="component" value="Unassembled WGS sequence"/>
</dbReference>
<name>B0NM02_BACSE</name>
<reference evidence="1 2" key="1">
    <citation type="submission" date="2007-11" db="EMBL/GenBank/DDBJ databases">
        <title>Draft genome sequence of Bacteroides stercoris(ATCC 43183).</title>
        <authorList>
            <person name="Sudarsanam P."/>
            <person name="Ley R."/>
            <person name="Guruge J."/>
            <person name="Turnbaugh P.J."/>
            <person name="Mahowald M."/>
            <person name="Liep D."/>
            <person name="Gordon J."/>
        </authorList>
    </citation>
    <scope>NUCLEOTIDE SEQUENCE [LARGE SCALE GENOMIC DNA]</scope>
    <source>
        <strain evidence="1 2">ATCC 43183</strain>
    </source>
</reference>
<dbReference type="eggNOG" id="ENOG5030X4Q">
    <property type="taxonomic scope" value="Bacteria"/>
</dbReference>
<dbReference type="AlphaFoldDB" id="B0NM02"/>
<sequence length="238" mass="27318">MHKHLTGFTHNNPILRIFQSAFRHTALQPRIYPVYLPVQYERIQNAECQFNGYPQIKTAHVAYQCYLQENLDDIGRLKINSDYIVALVGAQQGLPIINKITDESGSQKCKISKIDYSKANAGIGEYIGQEAGQKQSRTQNQQSYVTIEISQYRDNLLYPVPISVENRFVKHIADGSSDAQLRQIEKSKQVLHRTRQPDKVRPQFLKKYLPGEKGDEKGDKVKEYIDTRIQIAFMEAGF</sequence>
<reference evidence="1 2" key="2">
    <citation type="submission" date="2007-11" db="EMBL/GenBank/DDBJ databases">
        <authorList>
            <person name="Fulton L."/>
            <person name="Clifton S."/>
            <person name="Fulton B."/>
            <person name="Xu J."/>
            <person name="Minx P."/>
            <person name="Pepin K.H."/>
            <person name="Johnson M."/>
            <person name="Thiruvilangam P."/>
            <person name="Bhonagiri V."/>
            <person name="Nash W.E."/>
            <person name="Mardis E.R."/>
            <person name="Wilson R.K."/>
        </authorList>
    </citation>
    <scope>NUCLEOTIDE SEQUENCE [LARGE SCALE GENOMIC DNA]</scope>
    <source>
        <strain evidence="1 2">ATCC 43183</strain>
    </source>
</reference>
<evidence type="ECO:0000313" key="1">
    <source>
        <dbReference type="EMBL" id="EDS16366.1"/>
    </source>
</evidence>
<gene>
    <name evidence="1" type="ORF">BACSTE_00496</name>
</gene>